<protein>
    <submittedName>
        <fullName evidence="2">Enamine deaminase RidA, house cleaning of reactive enamine intermediates, YjgF/YER057c/UK114 family</fullName>
    </submittedName>
</protein>
<dbReference type="Pfam" id="PF01042">
    <property type="entry name" value="Ribonuc_L-PSP"/>
    <property type="match status" value="1"/>
</dbReference>
<dbReference type="STRING" id="1515439.SAMN06265784_1115"/>
<dbReference type="AlphaFoldDB" id="A0A1X7LYD0"/>
<organism evidence="2 3">
    <name type="scientific">Paraburkholderia susongensis</name>
    <dbReference type="NCBI Taxonomy" id="1515439"/>
    <lineage>
        <taxon>Bacteria</taxon>
        <taxon>Pseudomonadati</taxon>
        <taxon>Pseudomonadota</taxon>
        <taxon>Betaproteobacteria</taxon>
        <taxon>Burkholderiales</taxon>
        <taxon>Burkholderiaceae</taxon>
        <taxon>Paraburkholderia</taxon>
    </lineage>
</organism>
<dbReference type="EMBL" id="FXAT01000011">
    <property type="protein sequence ID" value="SMG58283.1"/>
    <property type="molecule type" value="Genomic_DNA"/>
</dbReference>
<accession>A0A1X7LYD0</accession>
<dbReference type="GO" id="GO:0019239">
    <property type="term" value="F:deaminase activity"/>
    <property type="evidence" value="ECO:0007669"/>
    <property type="project" value="TreeGrafter"/>
</dbReference>
<dbReference type="RefSeq" id="WP_085488434.1">
    <property type="nucleotide sequence ID" value="NZ_FXAT01000011.1"/>
</dbReference>
<gene>
    <name evidence="2" type="ORF">SAMN06265784_1115</name>
</gene>
<dbReference type="InterPro" id="IPR035959">
    <property type="entry name" value="RutC-like_sf"/>
</dbReference>
<dbReference type="SUPFAM" id="SSF55298">
    <property type="entry name" value="YjgF-like"/>
    <property type="match status" value="1"/>
</dbReference>
<dbReference type="Gene3D" id="3.30.1330.40">
    <property type="entry name" value="RutC-like"/>
    <property type="match status" value="1"/>
</dbReference>
<evidence type="ECO:0000256" key="1">
    <source>
        <dbReference type="ARBA" id="ARBA00010552"/>
    </source>
</evidence>
<dbReference type="PANTHER" id="PTHR11803">
    <property type="entry name" value="2-IMINOBUTANOATE/2-IMINOPROPANOATE DEAMINASE RIDA"/>
    <property type="match status" value="1"/>
</dbReference>
<dbReference type="Proteomes" id="UP000193228">
    <property type="component" value="Unassembled WGS sequence"/>
</dbReference>
<proteinExistence type="inferred from homology"/>
<dbReference type="PANTHER" id="PTHR11803:SF58">
    <property type="entry name" value="PROTEIN HMF1-RELATED"/>
    <property type="match status" value="1"/>
</dbReference>
<name>A0A1X7LYD0_9BURK</name>
<dbReference type="InterPro" id="IPR006175">
    <property type="entry name" value="YjgF/YER057c/UK114"/>
</dbReference>
<evidence type="ECO:0000313" key="3">
    <source>
        <dbReference type="Proteomes" id="UP000193228"/>
    </source>
</evidence>
<dbReference type="OrthoDB" id="8655901at2"/>
<evidence type="ECO:0000313" key="2">
    <source>
        <dbReference type="EMBL" id="SMG58283.1"/>
    </source>
</evidence>
<sequence length="131" mass="13852">MIDVIETPLPPLAQPFSWATRAAGVIYTAHGPVRADGSIDTGAVEDQAHLTFGNLALALKAAGASLRDVAQVLIYLIDVADVAVVDSVYRQYFQTPYPNRSTVIVSSLVVPGMRIEIVAYAAEPNAAAASR</sequence>
<reference evidence="3" key="1">
    <citation type="submission" date="2017-04" db="EMBL/GenBank/DDBJ databases">
        <authorList>
            <person name="Varghese N."/>
            <person name="Submissions S."/>
        </authorList>
    </citation>
    <scope>NUCLEOTIDE SEQUENCE [LARGE SCALE GENOMIC DNA]</scope>
    <source>
        <strain evidence="3">LMG 29540</strain>
    </source>
</reference>
<dbReference type="CDD" id="cd00448">
    <property type="entry name" value="YjgF_YER057c_UK114_family"/>
    <property type="match status" value="1"/>
</dbReference>
<comment type="similarity">
    <text evidence="1">Belongs to the RutC family.</text>
</comment>
<dbReference type="GO" id="GO:0005829">
    <property type="term" value="C:cytosol"/>
    <property type="evidence" value="ECO:0007669"/>
    <property type="project" value="TreeGrafter"/>
</dbReference>
<keyword evidence="3" id="KW-1185">Reference proteome</keyword>